<evidence type="ECO:0000256" key="7">
    <source>
        <dbReference type="ARBA" id="ARBA00023194"/>
    </source>
</evidence>
<dbReference type="PANTHER" id="PTHR45527:SF1">
    <property type="entry name" value="FATTY ACID SYNTHASE"/>
    <property type="match status" value="1"/>
</dbReference>
<dbReference type="SMART" id="SM01294">
    <property type="entry name" value="PKS_PP_betabranch"/>
    <property type="match status" value="1"/>
</dbReference>
<dbReference type="SUPFAM" id="SSF56801">
    <property type="entry name" value="Acetyl-CoA synthetase-like"/>
    <property type="match status" value="3"/>
</dbReference>
<dbReference type="Gene3D" id="3.30.300.30">
    <property type="match status" value="3"/>
</dbReference>
<keyword evidence="7" id="KW-0045">Antibiotic biosynthesis</keyword>
<keyword evidence="3" id="KW-0596">Phosphopantetheine</keyword>
<comment type="similarity">
    <text evidence="2">Belongs to the ATP-dependent AMP-binding enzyme family.</text>
</comment>
<evidence type="ECO:0000313" key="10">
    <source>
        <dbReference type="EMBL" id="TKH41704.1"/>
    </source>
</evidence>
<dbReference type="Pfam" id="PF13193">
    <property type="entry name" value="AMP-binding_C"/>
    <property type="match status" value="2"/>
</dbReference>
<sequence>MANKYSATESALNQHKAHVRQKLVRMIGNVTQLNEDEIEPQTHFLELGLDSITLSQVRHSIKDALGFDIPMNEFFDTLTTLELLTNYVAERVVIPIESANQKVVESPVEIPGNEIEHTAPYVLQTYEKQNLSISAPVGLERILEQQLHLMSRQLEVLRDHTIAHVNTTTVYHPEENSAKIVQAVKDSVSGLRKGAFLSDLPSNRSGPGLEKQALAVSMPPETETLVAQETVIALTPDQKQLWFATVSEGNDSQSLHETALLRFCGPLQPEAFTEAVHTIVNRHEALRTFMNDDGETQVITSAMKISVPLHDFSDYSPDEQEQYVRNWLAKDSTIPFPLIPYTPLFRVQLLKISVVEHIGVFTFHHLIADGWSMGVFMRELEHIYSALVRNEAVTLPDPVSFRNYAVWQHDQLRSGGEEAVTFWSAVLKRSLPVLDLPSPVRGLMMPSSHGSRHTLILEAPLVQRLRNVSIKLGNSLFITLLSAFQVFLHRLTGQKEVMVSIPTAGQAQMDAFSLIGNCVNMLPVISEVCSDVSFNSFAQTVKHRMNELEAYQKYSFAGLAPLGLKYLPVMNVVFNMDRPIPRFYFHQLDVEVLENEISFSKYELFLNVTEVQKQLRLDFDYNTDIFQENIVKTWSEYFLHLLHLIVENEEIRVSSISLLDVVGQERLRATWTDYVDSNGNYPCVLDAYKQPAPVGTAGEVYQASAVSGILGTTREWAYVEGGAKLLHIGHLDRSICIRGHQVNLEQLEKHLLQTFQLSDCLITPQTNEAGEVLHLTAYVVAAASKPWEESELKQAVNRLLPDYTRPRWCIKMDRIPLLANGEPDLQVLLEVGKASVNAAKDVGSEVQAAEEKLTTIWKDVLNLSEVNRHESFFQLGGDSLKATVILSKVNKELGVHIPLSRIFDLQTIAELSAFIVGGQQQAHESIVPVAPEPFYPVSSAQKRMYALDQLGGGTAYHISGQLLIEGDLVVSKFIEATREVILRHESFRTYFELQAGEIVQKIRDTMTFEIPFSRIPQEEAAQARISFIRPFYLDKAPLLRIKLFEFIQGGFMLLMDMHHIIADGFSMTIMMDEIIRRYQGRELADIQLHYKDFVAWKQQQIIGSKWKEHRPYWLGALNGELPVLQMPTDFSRPQTQSFEGDSLTVTLDGKLAKSLYQLAQNTESTLFMVLLAAYNVLLAKYSGQEDIIVGSPVAGREHVDTQAMIGMFVNTLALRNYPQSTLTFQSFLQEVKQSTLLALEHQEYPFDELVDQLELVRDVSRNPVFDTMFSLQNVGMNTLEVEGVQFKPEEYNVGVAQVDFSLLVTEEQDRVTLVWEYATKLFKPETIRKLAEHYIKILETITQDSRLRLADMNILSDNEEQLILSRLNEMSTLNTLAKSRHIDYSDYKDHNAALNYWRAYLKEYEGQSRLPQARMNKTWSRQTEYHDFHLDADMMGGLQRIAQEYEVTIQILVQTVWGLLLQKYNSTDDVVFGSVALESTSVVRNEEQALDLQINTVPVRIRTSHNSRFLEEIKQQQMLSMANLAHKVYSLEEIEAMSEQNHDLINHILIFDRVSVEKEIQQLGDSDEDRYCIDEIDWIKQTNYDFNLVVVPGKTIQMRAIYNALVFDHEHMEQIQGHLMQLLKQVVLNPDILVNELDIVTEQEREQILDVWGNTAVEYPSEQTIQGLFEAQVLQTPEQVALFFEGEQLTYRELNERANQLARTLRSYGVQPEQRIGLLVERSIEMIVGILAVLKAGGAYVPIDPEYPAERIHYMLEDFDAQIVLTQRAFTERISFNGITLELDDSRIYCADGSNLMMSTDRVDHLIYVLYTSGTTGQPKGVMVNHRSAINTVSWFSERYAISGGLDMILTAEYTFDPSIEQIFGTLLHGGKLHCIRRATLLSKQLLTEYIKTHNIRVLDIPPALMRAFLSEDAKIPCLDTLICGGERLEDSLKEKIVSKGYILNNHYGPTETTIDVLASVCEPEIAVNLGKPIHNTRAYILNEHGKLQPIGVLGELCISGVGVARGYLNRPELTVEKFVPNPFAGGEANYERMYRTGDLARWLPDGNIEYLGRVDHQVKIRGYRIELGEVETNLMKVAYVQEVVVLVREDNQGQNQLVAYYVAEQDVDAGELRSLLAKELPNYMVPAYFVQLEHIPLTSNGKIDRKSLPAPEGSLQSGADYAEPRTEAESKLVKIWQDVLGLNKIGVKDNFFEIGGHSLRAMTLVSKIHKELNKSISLRIIFEAPTIEQLAVVLKDLNQVAYVSVSVTEERDFYPLSSAQKRMYMLQQLDPNDVNYNMYAAFQVSGPLNVKRLEEVFHQLISRHATLRTSFEMVDNKPMQRIHDTVLFEVEYSKLLENRALKDLLAVGANIKKRIRSFVRPFDLQSAPLLRVGLLDLGVQGEKKVPQYLLMLDMHHIISDGVSTNILANELVRLYNDEKLSPLRIQYRDYAVWQQNGVQQGWLKQQEAYWLDTFDGELPVLNLATDFIRPEVRSTAGATVEFELDGKASQRLKELAAETGSTLYMVLLAAYTALLHQYTGQEDIIVGSPIAGRPHADLEPVIGMFVGTLAMRNYPTAGQTFRSYVENVKKHALKAYEHQDYPFEELVDKLKVKRDMSRNPLFDTMFVLQNTEQNELKLADLSFRPYGMEQAPAKFDLTLEASEGAAGIRFGLEYATSLYERETVEQMTRHFIRLVETVVVNPDLTLGELEWVTTEETVPVLKEHQERQKALRYWSNYLAGYEEQAHLPQAKKQNQTTYQAEYVHLDLGMELTVGIRRIAEQEEVSVSTLLQAAWGILLQRYNGTEDVVFGSVHVVGQAADMANTEAVTGAFINTMPVRIQGGENSLFTELMKQNEKLLKYARVHATYPPHEIQGLSKLIQDWINHSVIFADVLVEEEVGHMSDSEEFDLSLWTAKVAESTNDDFNLAVLPGKTIQMSFSYNALVFDRASVEQIQGHLIQLLEQVVAKPDIRVRELDIVTEQEREQILAIWGDTAAEYAHEQTIHGLFEAQVLQTPEQIALYFEGEQLTYRELNKRANQLARTLRSYGVQSDQRIGLLVERSIEMIVGILAVLKAGGAYVPIDPTYPQERIQYMLEDSGTKLLLTQSHLVEKGMFEGQVLILNGKTSIYHKDGSNLDSVSGSNNLAYVIYTSGTTGQPKGVMLEHRGLSNLKTYFDQTLQIISSDHVLLFASYSFDASCWEIFQGLFSGATLYVPTQETILNYEWFEKYMSEHRITVATLPPTYTVYLEPARMPDLRILVTAGSAASIELVLKWKEKVAYYNAYGPTENSVATSVWSVSEDPRAEDLITIGRPIPNHRVYMVDAHGRLAPVGVPGELCVSGPGLARGYLGRPELTAEKFVKNPFSSGEASYERMYRTGDLARWMPDGNIEYLGRIDHQVKIRGYRIELGEVEAQILKMEAVQEAIVLSNAEEQGPDQLVAYYVAEREVSVSELRNTLLKKLPNYMVPSYLMQLQYMPLTPNGKIDRKALPLPKGTGSWNEEYVAPRNALEQQLVELWQTVLGAEKVGIDNNFFELGGQSLKAILLVSKAQEKGINLGIHQVLQHQTVRGLSDLLQAERCDTHHNTSWISSISEAEQWISNTFDVQALLQFVSVDEQDYLFLQVHPFRADQVDKIVAFIPSHVHPDLHPHYIVPMGGEDAGQITITDDEQEDVLHSQSMEFISIIDEMNATWNGSLLSSEAIGQFPLAPAQHYHLQHPASSGTVIHLNHYVDKQRLSTAVQQLMRRHELLRSVLIQSDGGWTWEVRSIPENLSLPMVDLSAYPIPIQRKLLSSIMSHLYFEPYEQTKSLQYRIALIRLNLREHLLLLPCSHIIFDGTSSMILESQLLEEYEDPQLEHTTEVFHYMDYAKHIRQGPQGISDQQIVEQYKLQSFVESTSQIYKLTREFKYGQMTTYQWDITLPSISMQNDSVNFWDISLQMAFQFFGIYFRKSEIPLWLTQYGRQYGDRNYFESVGEYIDHIPVLLHKEEMPSYHAVIKKQLSVAANHHLNFFNLIFNEEMEPIYPQASSMLKKGLGQLPIVFNYLGEMQEASKMLSTLNRSTTLVDGEEVIFFEAAHTGAVLQIFLRLPYEEKHEDIYRILQAANDKIISDLAIRQ</sequence>
<evidence type="ECO:0000256" key="5">
    <source>
        <dbReference type="ARBA" id="ARBA00022598"/>
    </source>
</evidence>
<evidence type="ECO:0000256" key="3">
    <source>
        <dbReference type="ARBA" id="ARBA00022450"/>
    </source>
</evidence>
<dbReference type="CDD" id="cd19531">
    <property type="entry name" value="LCL_NRPS-like"/>
    <property type="match status" value="3"/>
</dbReference>
<dbReference type="GO" id="GO:0043041">
    <property type="term" value="P:amino acid activation for nonribosomal peptide biosynthetic process"/>
    <property type="evidence" value="ECO:0007669"/>
    <property type="project" value="TreeGrafter"/>
</dbReference>
<dbReference type="PROSITE" id="PS50075">
    <property type="entry name" value="CARRIER"/>
    <property type="match status" value="4"/>
</dbReference>
<dbReference type="InterPro" id="IPR006162">
    <property type="entry name" value="Ppantetheine_attach_site"/>
</dbReference>
<dbReference type="InterPro" id="IPR020806">
    <property type="entry name" value="PKS_PP-bd"/>
</dbReference>
<dbReference type="FunFam" id="3.40.50.12780:FF:000012">
    <property type="entry name" value="Non-ribosomal peptide synthetase"/>
    <property type="match status" value="2"/>
</dbReference>
<evidence type="ECO:0000256" key="2">
    <source>
        <dbReference type="ARBA" id="ARBA00006432"/>
    </source>
</evidence>
<keyword evidence="6" id="KW-0677">Repeat</keyword>
<dbReference type="FunFam" id="2.30.38.10:FF:000001">
    <property type="entry name" value="Non-ribosomal peptide synthetase PvdI"/>
    <property type="match status" value="2"/>
</dbReference>
<dbReference type="Gene3D" id="3.40.50.980">
    <property type="match status" value="4"/>
</dbReference>
<dbReference type="NCBIfam" id="NF003417">
    <property type="entry name" value="PRK04813.1"/>
    <property type="match status" value="3"/>
</dbReference>
<dbReference type="SUPFAM" id="SSF52777">
    <property type="entry name" value="CoA-dependent acyltransferases"/>
    <property type="match status" value="9"/>
</dbReference>
<dbReference type="PROSITE" id="PS00455">
    <property type="entry name" value="AMP_BINDING"/>
    <property type="match status" value="2"/>
</dbReference>
<dbReference type="PROSITE" id="PS00012">
    <property type="entry name" value="PHOSPHOPANTETHEINE"/>
    <property type="match status" value="1"/>
</dbReference>
<dbReference type="GO" id="GO:0044550">
    <property type="term" value="P:secondary metabolite biosynthetic process"/>
    <property type="evidence" value="ECO:0007669"/>
    <property type="project" value="UniProtKB-ARBA"/>
</dbReference>
<evidence type="ECO:0000256" key="4">
    <source>
        <dbReference type="ARBA" id="ARBA00022553"/>
    </source>
</evidence>
<dbReference type="FunFam" id="3.30.300.30:FF:000010">
    <property type="entry name" value="Enterobactin synthetase component F"/>
    <property type="match status" value="2"/>
</dbReference>
<dbReference type="EMBL" id="PNXQ01000016">
    <property type="protein sequence ID" value="TKH41704.1"/>
    <property type="molecule type" value="Genomic_DNA"/>
</dbReference>
<dbReference type="InterPro" id="IPR010071">
    <property type="entry name" value="AA_adenyl_dom"/>
</dbReference>
<evidence type="ECO:0000256" key="8">
    <source>
        <dbReference type="ARBA" id="ARBA00023268"/>
    </source>
</evidence>
<dbReference type="InterPro" id="IPR025110">
    <property type="entry name" value="AMP-bd_C"/>
</dbReference>
<dbReference type="Gene3D" id="2.30.38.10">
    <property type="entry name" value="Luciferase, Domain 3"/>
    <property type="match status" value="2"/>
</dbReference>
<dbReference type="SMART" id="SM00823">
    <property type="entry name" value="PKS_PP"/>
    <property type="match status" value="4"/>
</dbReference>
<dbReference type="Gene3D" id="3.30.559.10">
    <property type="entry name" value="Chloramphenicol acetyltransferase-like domain"/>
    <property type="match status" value="4"/>
</dbReference>
<feature type="domain" description="Carrier" evidence="9">
    <location>
        <begin position="844"/>
        <end position="919"/>
    </location>
</feature>
<gene>
    <name evidence="10" type="ORF">C1I60_20515</name>
</gene>
<reference evidence="10 11" key="1">
    <citation type="submission" date="2018-01" db="EMBL/GenBank/DDBJ databases">
        <title>Bacillales members from the olive rhizosphere are effective biological control agents against Verticillium dahliae.</title>
        <authorList>
            <person name="Gomez-Lama C."/>
            <person name="Legarda G."/>
            <person name="Ruano-Rosa D."/>
            <person name="Pizarro-Tobias P."/>
            <person name="Valverde-Corredor A."/>
            <person name="Niqui J.L."/>
            <person name="Trivino J.C."/>
            <person name="Roca A."/>
            <person name="Mercado-Blanco J."/>
        </authorList>
    </citation>
    <scope>NUCLEOTIDE SEQUENCE [LARGE SCALE GENOMIC DNA]</scope>
    <source>
        <strain evidence="10 11">PIC167</strain>
    </source>
</reference>
<feature type="domain" description="Carrier" evidence="9">
    <location>
        <begin position="2164"/>
        <end position="2239"/>
    </location>
</feature>
<dbReference type="InterPro" id="IPR001242">
    <property type="entry name" value="Condensation_dom"/>
</dbReference>
<proteinExistence type="inferred from homology"/>
<feature type="domain" description="Carrier" evidence="9">
    <location>
        <begin position="3484"/>
        <end position="3558"/>
    </location>
</feature>
<dbReference type="InterPro" id="IPR036736">
    <property type="entry name" value="ACP-like_sf"/>
</dbReference>
<keyword evidence="5" id="KW-0436">Ligase</keyword>
<evidence type="ECO:0000256" key="6">
    <source>
        <dbReference type="ARBA" id="ARBA00022737"/>
    </source>
</evidence>
<dbReference type="GO" id="GO:0005829">
    <property type="term" value="C:cytosol"/>
    <property type="evidence" value="ECO:0007669"/>
    <property type="project" value="TreeGrafter"/>
</dbReference>
<dbReference type="PANTHER" id="PTHR45527">
    <property type="entry name" value="NONRIBOSOMAL PEPTIDE SYNTHETASE"/>
    <property type="match status" value="1"/>
</dbReference>
<dbReference type="Pfam" id="PF00668">
    <property type="entry name" value="Condensation"/>
    <property type="match status" value="6"/>
</dbReference>
<dbReference type="NCBIfam" id="TIGR01733">
    <property type="entry name" value="AA-adenyl-dom"/>
    <property type="match status" value="2"/>
</dbReference>
<comment type="caution">
    <text evidence="10">The sequence shown here is derived from an EMBL/GenBank/DDBJ whole genome shotgun (WGS) entry which is preliminary data.</text>
</comment>
<dbReference type="FunFam" id="3.30.559.30:FF:000001">
    <property type="entry name" value="Non-ribosomal peptide synthetase"/>
    <property type="match status" value="1"/>
</dbReference>
<dbReference type="InterPro" id="IPR020845">
    <property type="entry name" value="AMP-binding_CS"/>
</dbReference>
<dbReference type="InterPro" id="IPR009081">
    <property type="entry name" value="PP-bd_ACP"/>
</dbReference>
<dbReference type="InterPro" id="IPR045851">
    <property type="entry name" value="AMP-bd_C_sf"/>
</dbReference>
<dbReference type="Gene3D" id="3.30.559.30">
    <property type="entry name" value="Nonribosomal peptide synthetase, condensation domain"/>
    <property type="match status" value="5"/>
</dbReference>
<feature type="domain" description="Carrier" evidence="9">
    <location>
        <begin position="14"/>
        <end position="92"/>
    </location>
</feature>
<dbReference type="FunFam" id="1.10.1200.10:FF:000005">
    <property type="entry name" value="Nonribosomal peptide synthetase 1"/>
    <property type="match status" value="2"/>
</dbReference>
<dbReference type="InterPro" id="IPR023213">
    <property type="entry name" value="CAT-like_dom_sf"/>
</dbReference>
<dbReference type="GO" id="GO:0016874">
    <property type="term" value="F:ligase activity"/>
    <property type="evidence" value="ECO:0007669"/>
    <property type="project" value="UniProtKB-KW"/>
</dbReference>
<name>A0A4U2PWS8_9BACL</name>
<dbReference type="GO" id="GO:0017000">
    <property type="term" value="P:antibiotic biosynthetic process"/>
    <property type="evidence" value="ECO:0007669"/>
    <property type="project" value="UniProtKB-KW"/>
</dbReference>
<dbReference type="Proteomes" id="UP000308114">
    <property type="component" value="Unassembled WGS sequence"/>
</dbReference>
<evidence type="ECO:0000259" key="9">
    <source>
        <dbReference type="PROSITE" id="PS50075"/>
    </source>
</evidence>
<dbReference type="FunFam" id="3.40.50.980:FF:000001">
    <property type="entry name" value="Non-ribosomal peptide synthetase"/>
    <property type="match status" value="2"/>
</dbReference>
<keyword evidence="8" id="KW-0511">Multifunctional enzyme</keyword>
<keyword evidence="4" id="KW-0597">Phosphoprotein</keyword>
<dbReference type="Pfam" id="PF00501">
    <property type="entry name" value="AMP-binding"/>
    <property type="match status" value="2"/>
</dbReference>
<dbReference type="SUPFAM" id="SSF47336">
    <property type="entry name" value="ACP-like"/>
    <property type="match status" value="4"/>
</dbReference>
<dbReference type="Gene3D" id="1.10.1200.10">
    <property type="entry name" value="ACP-like"/>
    <property type="match status" value="4"/>
</dbReference>
<comment type="cofactor">
    <cofactor evidence="1">
        <name>pantetheine 4'-phosphate</name>
        <dbReference type="ChEBI" id="CHEBI:47942"/>
    </cofactor>
</comment>
<dbReference type="InterPro" id="IPR000873">
    <property type="entry name" value="AMP-dep_synth/lig_dom"/>
</dbReference>
<evidence type="ECO:0000256" key="1">
    <source>
        <dbReference type="ARBA" id="ARBA00001957"/>
    </source>
</evidence>
<dbReference type="GO" id="GO:0031177">
    <property type="term" value="F:phosphopantetheine binding"/>
    <property type="evidence" value="ECO:0007669"/>
    <property type="project" value="InterPro"/>
</dbReference>
<protein>
    <recommendedName>
        <fullName evidence="9">Carrier domain-containing protein</fullName>
    </recommendedName>
</protein>
<dbReference type="Pfam" id="PF00550">
    <property type="entry name" value="PP-binding"/>
    <property type="match status" value="4"/>
</dbReference>
<organism evidence="10 11">
    <name type="scientific">Paenibacillus terrae</name>
    <dbReference type="NCBI Taxonomy" id="159743"/>
    <lineage>
        <taxon>Bacteria</taxon>
        <taxon>Bacillati</taxon>
        <taxon>Bacillota</taxon>
        <taxon>Bacilli</taxon>
        <taxon>Bacillales</taxon>
        <taxon>Paenibacillaceae</taxon>
        <taxon>Paenibacillus</taxon>
    </lineage>
</organism>
<accession>A0A4U2PWS8</accession>
<dbReference type="GO" id="GO:0008610">
    <property type="term" value="P:lipid biosynthetic process"/>
    <property type="evidence" value="ECO:0007669"/>
    <property type="project" value="UniProtKB-ARBA"/>
</dbReference>
<evidence type="ECO:0000313" key="11">
    <source>
        <dbReference type="Proteomes" id="UP000308114"/>
    </source>
</evidence>